<evidence type="ECO:0000256" key="6">
    <source>
        <dbReference type="ARBA" id="ARBA00022617"/>
    </source>
</evidence>
<comment type="catalytic activity">
    <reaction evidence="1">
        <text>2 a phenolic donor + H2O2 = 2 a phenolic radical donor + 2 H2O</text>
        <dbReference type="Rhea" id="RHEA:56136"/>
        <dbReference type="ChEBI" id="CHEBI:15377"/>
        <dbReference type="ChEBI" id="CHEBI:16240"/>
        <dbReference type="ChEBI" id="CHEBI:139520"/>
        <dbReference type="ChEBI" id="CHEBI:139521"/>
        <dbReference type="EC" id="1.11.1.7"/>
    </reaction>
</comment>
<dbReference type="InterPro" id="IPR010255">
    <property type="entry name" value="Haem_peroxidase_sf"/>
</dbReference>
<dbReference type="PROSITE" id="PS00436">
    <property type="entry name" value="PEROXIDASE_2"/>
    <property type="match status" value="1"/>
</dbReference>
<dbReference type="InterPro" id="IPR000823">
    <property type="entry name" value="Peroxidase_pln"/>
</dbReference>
<dbReference type="InterPro" id="IPR002016">
    <property type="entry name" value="Haem_peroxidase"/>
</dbReference>
<dbReference type="EMBL" id="JABFAD010000006">
    <property type="protein sequence ID" value="MBA0801262.1"/>
    <property type="molecule type" value="Genomic_DNA"/>
</dbReference>
<dbReference type="Gene3D" id="1.10.520.10">
    <property type="match status" value="1"/>
</dbReference>
<feature type="region of interest" description="Disordered" evidence="14">
    <location>
        <begin position="118"/>
        <end position="138"/>
    </location>
</feature>
<feature type="site" description="Transition state stabilizer" evidence="12">
    <location>
        <position position="66"/>
    </location>
</feature>
<dbReference type="PRINTS" id="PR00461">
    <property type="entry name" value="PLPEROXIDASE"/>
</dbReference>
<feature type="compositionally biased region" description="Polar residues" evidence="14">
    <location>
        <begin position="119"/>
        <end position="138"/>
    </location>
</feature>
<keyword evidence="15" id="KW-0732">Signal</keyword>
<dbReference type="GO" id="GO:0140825">
    <property type="term" value="F:lactoperoxidase activity"/>
    <property type="evidence" value="ECO:0007669"/>
    <property type="project" value="UniProtKB-EC"/>
</dbReference>
<feature type="non-terminal residue" evidence="17">
    <location>
        <position position="1"/>
    </location>
</feature>
<comment type="cofactor">
    <cofactor evidence="11">
        <name>Ca(2+)</name>
        <dbReference type="ChEBI" id="CHEBI:29108"/>
    </cofactor>
    <text evidence="11">Binds 2 calcium ions per subunit.</text>
</comment>
<evidence type="ECO:0000256" key="7">
    <source>
        <dbReference type="ARBA" id="ARBA00022723"/>
    </source>
</evidence>
<evidence type="ECO:0000256" key="9">
    <source>
        <dbReference type="ARBA" id="ARBA00023004"/>
    </source>
</evidence>
<protein>
    <recommendedName>
        <fullName evidence="4">peroxidase</fullName>
        <ecNumber evidence="4">1.11.1.7</ecNumber>
    </recommendedName>
</protein>
<keyword evidence="5" id="KW-0575">Peroxidase</keyword>
<dbReference type="PROSITE" id="PS50873">
    <property type="entry name" value="PEROXIDASE_4"/>
    <property type="match status" value="1"/>
</dbReference>
<feature type="signal peptide" evidence="15">
    <location>
        <begin position="1"/>
        <end position="24"/>
    </location>
</feature>
<dbReference type="EC" id="1.11.1.7" evidence="4"/>
<keyword evidence="9" id="KW-0408">Iron</keyword>
<proteinExistence type="inferred from homology"/>
<comment type="cofactor">
    <cofactor evidence="2">
        <name>heme b</name>
        <dbReference type="ChEBI" id="CHEBI:60344"/>
    </cofactor>
</comment>
<evidence type="ECO:0000256" key="2">
    <source>
        <dbReference type="ARBA" id="ARBA00001970"/>
    </source>
</evidence>
<feature type="chain" id="PRO_5029572294" description="peroxidase" evidence="15">
    <location>
        <begin position="25"/>
        <end position="138"/>
    </location>
</feature>
<name>A0A7J9GUP0_9ROSI</name>
<feature type="domain" description="Plant heme peroxidase family profile" evidence="16">
    <location>
        <begin position="29"/>
        <end position="75"/>
    </location>
</feature>
<evidence type="ECO:0000256" key="12">
    <source>
        <dbReference type="PIRSR" id="PIRSR600823-4"/>
    </source>
</evidence>
<keyword evidence="6" id="KW-0349">Heme</keyword>
<evidence type="ECO:0000256" key="5">
    <source>
        <dbReference type="ARBA" id="ARBA00022559"/>
    </source>
</evidence>
<evidence type="ECO:0000256" key="8">
    <source>
        <dbReference type="ARBA" id="ARBA00023002"/>
    </source>
</evidence>
<keyword evidence="8" id="KW-0560">Oxidoreductase</keyword>
<dbReference type="GO" id="GO:0006979">
    <property type="term" value="P:response to oxidative stress"/>
    <property type="evidence" value="ECO:0007669"/>
    <property type="project" value="InterPro"/>
</dbReference>
<dbReference type="AlphaFoldDB" id="A0A7J9GUP0"/>
<accession>A0A7J9GUP0</accession>
<keyword evidence="18" id="KW-1185">Reference proteome</keyword>
<dbReference type="InterPro" id="IPR019794">
    <property type="entry name" value="Peroxidases_AS"/>
</dbReference>
<dbReference type="SUPFAM" id="SSF48113">
    <property type="entry name" value="Heme-dependent peroxidases"/>
    <property type="match status" value="1"/>
</dbReference>
<feature type="active site" description="Proton acceptor" evidence="10">
    <location>
        <position position="70"/>
    </location>
</feature>
<dbReference type="OrthoDB" id="979748at2759"/>
<evidence type="ECO:0000256" key="14">
    <source>
        <dbReference type="SAM" id="MobiDB-lite"/>
    </source>
</evidence>
<evidence type="ECO:0000313" key="17">
    <source>
        <dbReference type="EMBL" id="MBA0801262.1"/>
    </source>
</evidence>
<evidence type="ECO:0000313" key="18">
    <source>
        <dbReference type="Proteomes" id="UP000593560"/>
    </source>
</evidence>
<dbReference type="Pfam" id="PF00141">
    <property type="entry name" value="peroxidase"/>
    <property type="match status" value="1"/>
</dbReference>
<evidence type="ECO:0000256" key="13">
    <source>
        <dbReference type="RuleBase" id="RU004241"/>
    </source>
</evidence>
<dbReference type="PANTHER" id="PTHR31388:SF225">
    <property type="entry name" value="PEROXIDASE"/>
    <property type="match status" value="1"/>
</dbReference>
<comment type="similarity">
    <text evidence="13">Belongs to the peroxidase family.</text>
</comment>
<reference evidence="17 18" key="1">
    <citation type="journal article" date="2019" name="Genome Biol. Evol.">
        <title>Insights into the evolution of the New World diploid cottons (Gossypium, subgenus Houzingenia) based on genome sequencing.</title>
        <authorList>
            <person name="Grover C.E."/>
            <person name="Arick M.A. 2nd"/>
            <person name="Thrash A."/>
            <person name="Conover J.L."/>
            <person name="Sanders W.S."/>
            <person name="Peterson D.G."/>
            <person name="Frelichowski J.E."/>
            <person name="Scheffler J.A."/>
            <person name="Scheffler B.E."/>
            <person name="Wendel J.F."/>
        </authorList>
    </citation>
    <scope>NUCLEOTIDE SEQUENCE [LARGE SCALE GENOMIC DNA]</scope>
    <source>
        <strain evidence="17">0</strain>
        <tissue evidence="17">Leaf</tissue>
    </source>
</reference>
<gene>
    <name evidence="17" type="ORF">Gohar_011637</name>
</gene>
<evidence type="ECO:0000256" key="1">
    <source>
        <dbReference type="ARBA" id="ARBA00000189"/>
    </source>
</evidence>
<evidence type="ECO:0000256" key="4">
    <source>
        <dbReference type="ARBA" id="ARBA00012313"/>
    </source>
</evidence>
<dbReference type="GO" id="GO:0020037">
    <property type="term" value="F:heme binding"/>
    <property type="evidence" value="ECO:0007669"/>
    <property type="project" value="InterPro"/>
</dbReference>
<organism evidence="17 18">
    <name type="scientific">Gossypium harknessii</name>
    <dbReference type="NCBI Taxonomy" id="34285"/>
    <lineage>
        <taxon>Eukaryota</taxon>
        <taxon>Viridiplantae</taxon>
        <taxon>Streptophyta</taxon>
        <taxon>Embryophyta</taxon>
        <taxon>Tracheophyta</taxon>
        <taxon>Spermatophyta</taxon>
        <taxon>Magnoliopsida</taxon>
        <taxon>eudicotyledons</taxon>
        <taxon>Gunneridae</taxon>
        <taxon>Pentapetalae</taxon>
        <taxon>rosids</taxon>
        <taxon>malvids</taxon>
        <taxon>Malvales</taxon>
        <taxon>Malvaceae</taxon>
        <taxon>Malvoideae</taxon>
        <taxon>Gossypium</taxon>
    </lineage>
</organism>
<comment type="function">
    <text evidence="3">Removal of H(2)O(2), oxidation of toxic reductants, biosynthesis and degradation of lignin, suberization, auxin catabolism, response to environmental stresses such as wounding, pathogen attack and oxidative stress. These functions might be dependent on each isozyme/isoform in each plant tissue.</text>
</comment>
<dbReference type="GO" id="GO:0046872">
    <property type="term" value="F:metal ion binding"/>
    <property type="evidence" value="ECO:0007669"/>
    <property type="project" value="UniProtKB-KW"/>
</dbReference>
<feature type="binding site" evidence="11">
    <location>
        <position position="71"/>
    </location>
    <ligand>
        <name>Ca(2+)</name>
        <dbReference type="ChEBI" id="CHEBI:29108"/>
        <label>1</label>
    </ligand>
</feature>
<evidence type="ECO:0000256" key="10">
    <source>
        <dbReference type="PIRSR" id="PIRSR600823-1"/>
    </source>
</evidence>
<sequence length="138" mass="15372">PAYVLFLACRFNLLLHAFLWLALATTDFSLSPKFYDKVCPQALPAIKKVVEAAVHREPRMGASLLRLHFHDCFVNVHVGLGRRDSIIASRALAEIIYNATNSDLTFVKERRVIGPRIGGNTNLAPSDPTTARFDTTHL</sequence>
<dbReference type="PANTHER" id="PTHR31388">
    <property type="entry name" value="PEROXIDASE 72-RELATED"/>
    <property type="match status" value="1"/>
</dbReference>
<keyword evidence="11" id="KW-0106">Calcium</keyword>
<keyword evidence="7 11" id="KW-0479">Metal-binding</keyword>
<dbReference type="Proteomes" id="UP000593560">
    <property type="component" value="Unassembled WGS sequence"/>
</dbReference>
<evidence type="ECO:0000259" key="16">
    <source>
        <dbReference type="PROSITE" id="PS50873"/>
    </source>
</evidence>
<evidence type="ECO:0000256" key="3">
    <source>
        <dbReference type="ARBA" id="ARBA00002322"/>
    </source>
</evidence>
<comment type="caution">
    <text evidence="17">The sequence shown here is derived from an EMBL/GenBank/DDBJ whole genome shotgun (WGS) entry which is preliminary data.</text>
</comment>
<evidence type="ECO:0000256" key="15">
    <source>
        <dbReference type="SAM" id="SignalP"/>
    </source>
</evidence>
<feature type="binding site" evidence="11">
    <location>
        <position position="74"/>
    </location>
    <ligand>
        <name>Ca(2+)</name>
        <dbReference type="ChEBI" id="CHEBI:29108"/>
        <label>1</label>
    </ligand>
</feature>
<evidence type="ECO:0000256" key="11">
    <source>
        <dbReference type="PIRSR" id="PIRSR600823-3"/>
    </source>
</evidence>